<evidence type="ECO:0000259" key="11">
    <source>
        <dbReference type="PROSITE" id="PS50884"/>
    </source>
</evidence>
<dbReference type="GO" id="GO:0003700">
    <property type="term" value="F:DNA-binding transcription factor activity"/>
    <property type="evidence" value="ECO:0007669"/>
    <property type="project" value="UniProtKB-UniRule"/>
</dbReference>
<dbReference type="PROSITE" id="PS01361">
    <property type="entry name" value="ZF_DOF_1"/>
    <property type="match status" value="1"/>
</dbReference>
<dbReference type="PANTHER" id="PTHR31992">
    <property type="entry name" value="DOF ZINC FINGER PROTEIN DOF1.4-RELATED"/>
    <property type="match status" value="1"/>
</dbReference>
<proteinExistence type="predicted"/>
<keyword evidence="7 8" id="KW-0539">Nucleus</keyword>
<evidence type="ECO:0000256" key="3">
    <source>
        <dbReference type="ARBA" id="ARBA00022833"/>
    </source>
</evidence>
<evidence type="ECO:0000313" key="13">
    <source>
        <dbReference type="Proteomes" id="UP000594263"/>
    </source>
</evidence>
<dbReference type="InterPro" id="IPR003851">
    <property type="entry name" value="Znf_Dof"/>
</dbReference>
<accession>A0A7N0RG05</accession>
<dbReference type="GO" id="GO:0008270">
    <property type="term" value="F:zinc ion binding"/>
    <property type="evidence" value="ECO:0007669"/>
    <property type="project" value="UniProtKB-KW"/>
</dbReference>
<keyword evidence="5 8" id="KW-0238">DNA-binding</keyword>
<organism evidence="12 13">
    <name type="scientific">Kalanchoe fedtschenkoi</name>
    <name type="common">Lavender scallops</name>
    <name type="synonym">South American air plant</name>
    <dbReference type="NCBI Taxonomy" id="63787"/>
    <lineage>
        <taxon>Eukaryota</taxon>
        <taxon>Viridiplantae</taxon>
        <taxon>Streptophyta</taxon>
        <taxon>Embryophyta</taxon>
        <taxon>Tracheophyta</taxon>
        <taxon>Spermatophyta</taxon>
        <taxon>Magnoliopsida</taxon>
        <taxon>eudicotyledons</taxon>
        <taxon>Gunneridae</taxon>
        <taxon>Pentapetalae</taxon>
        <taxon>Saxifragales</taxon>
        <taxon>Crassulaceae</taxon>
        <taxon>Kalanchoe</taxon>
    </lineage>
</organism>
<evidence type="ECO:0000256" key="10">
    <source>
        <dbReference type="SAM" id="MobiDB-lite"/>
    </source>
</evidence>
<evidence type="ECO:0000256" key="6">
    <source>
        <dbReference type="ARBA" id="ARBA00023163"/>
    </source>
</evidence>
<sequence>MGYVMDQKKHEHRQTSLSCPRCDSTNTKFCYYNNYSLSQPRHFCKACKRYWTRGGTLRNVPVGGGSRKSHSKRVRKPSSSSIPHHPPPSSASSSHLADHALALPSPSSVAGASNTLAPLFYGTVDLSGGGRYEDLMRGSGYSDMNDISNSNDGFLSGYNSPLLAPPLGSGSALALAGGGRGASSQQGHQLLQRVFPFQPSGASASGGQLLIDPQAQTWNTDSHHVDQHRHQHQHQQQPRSDDRGHDSSSAYWAGVGGRSDNLASWPPD</sequence>
<feature type="domain" description="Dof-type" evidence="11">
    <location>
        <begin position="17"/>
        <end position="71"/>
    </location>
</feature>
<evidence type="ECO:0000256" key="2">
    <source>
        <dbReference type="ARBA" id="ARBA00022771"/>
    </source>
</evidence>
<evidence type="ECO:0000256" key="5">
    <source>
        <dbReference type="ARBA" id="ARBA00023125"/>
    </source>
</evidence>
<dbReference type="Gramene" id="Kaladp0010s0060.1.v1.1">
    <property type="protein sequence ID" value="Kaladp0010s0060.1.v1.1.CDS.1"/>
    <property type="gene ID" value="Kaladp0010s0060.v1.1"/>
</dbReference>
<evidence type="ECO:0000256" key="7">
    <source>
        <dbReference type="ARBA" id="ARBA00023242"/>
    </source>
</evidence>
<dbReference type="GO" id="GO:0005634">
    <property type="term" value="C:nucleus"/>
    <property type="evidence" value="ECO:0007669"/>
    <property type="project" value="UniProtKB-SubCell"/>
</dbReference>
<feature type="region of interest" description="Disordered" evidence="10">
    <location>
        <begin position="220"/>
        <end position="268"/>
    </location>
</feature>
<evidence type="ECO:0000256" key="9">
    <source>
        <dbReference type="RuleBase" id="RU369094"/>
    </source>
</evidence>
<keyword evidence="2 8" id="KW-0863">Zinc-finger</keyword>
<evidence type="ECO:0000256" key="8">
    <source>
        <dbReference type="PROSITE-ProRule" id="PRU00071"/>
    </source>
</evidence>
<keyword evidence="6 9" id="KW-0804">Transcription</keyword>
<name>A0A7N0RG05_KALFE</name>
<feature type="region of interest" description="Disordered" evidence="10">
    <location>
        <begin position="58"/>
        <end position="96"/>
    </location>
</feature>
<dbReference type="PROSITE" id="PS50884">
    <property type="entry name" value="ZF_DOF_2"/>
    <property type="match status" value="1"/>
</dbReference>
<dbReference type="Pfam" id="PF02701">
    <property type="entry name" value="Zn_ribbon_Dof"/>
    <property type="match status" value="1"/>
</dbReference>
<dbReference type="Proteomes" id="UP000594263">
    <property type="component" value="Unplaced"/>
</dbReference>
<dbReference type="AlphaFoldDB" id="A0A7N0RG05"/>
<keyword evidence="3 9" id="KW-0862">Zinc</keyword>
<feature type="compositionally biased region" description="Basic residues" evidence="10">
    <location>
        <begin position="67"/>
        <end position="76"/>
    </location>
</feature>
<dbReference type="InterPro" id="IPR045174">
    <property type="entry name" value="Dof"/>
</dbReference>
<dbReference type="GO" id="GO:0003677">
    <property type="term" value="F:DNA binding"/>
    <property type="evidence" value="ECO:0007669"/>
    <property type="project" value="UniProtKB-UniRule"/>
</dbReference>
<dbReference type="EnsemblPlants" id="Kaladp0010s0060.1.v1.1">
    <property type="protein sequence ID" value="Kaladp0010s0060.1.v1.1.CDS.1"/>
    <property type="gene ID" value="Kaladp0010s0060.v1.1"/>
</dbReference>
<evidence type="ECO:0000256" key="1">
    <source>
        <dbReference type="ARBA" id="ARBA00022723"/>
    </source>
</evidence>
<reference evidence="12" key="1">
    <citation type="submission" date="2021-01" db="UniProtKB">
        <authorList>
            <consortium name="EnsemblPlants"/>
        </authorList>
    </citation>
    <scope>IDENTIFICATION</scope>
</reference>
<comment type="subcellular location">
    <subcellularLocation>
        <location evidence="8 9">Nucleus</location>
    </subcellularLocation>
</comment>
<comment type="function">
    <text evidence="9">Transcription factor that binds specifically to a 5'-AA[AG]G-3' consensus core sequence.</text>
</comment>
<evidence type="ECO:0000313" key="12">
    <source>
        <dbReference type="EnsemblPlants" id="Kaladp0010s0060.1.v1.1.CDS.1"/>
    </source>
</evidence>
<protein>
    <recommendedName>
        <fullName evidence="9">Dof zinc finger protein</fullName>
    </recommendedName>
</protein>
<dbReference type="PANTHER" id="PTHR31992:SF141">
    <property type="entry name" value="DOF ZINC FINGER PROTEIN DOF1.4"/>
    <property type="match status" value="1"/>
</dbReference>
<keyword evidence="13" id="KW-1185">Reference proteome</keyword>
<keyword evidence="4 9" id="KW-0805">Transcription regulation</keyword>
<evidence type="ECO:0000256" key="4">
    <source>
        <dbReference type="ARBA" id="ARBA00023015"/>
    </source>
</evidence>
<keyword evidence="1 9" id="KW-0479">Metal-binding</keyword>